<evidence type="ECO:0000313" key="6">
    <source>
        <dbReference type="Proteomes" id="UP000664369"/>
    </source>
</evidence>
<organism evidence="5 6">
    <name type="scientific">Hymenobacter negativus</name>
    <dbReference type="NCBI Taxonomy" id="2795026"/>
    <lineage>
        <taxon>Bacteria</taxon>
        <taxon>Pseudomonadati</taxon>
        <taxon>Bacteroidota</taxon>
        <taxon>Cytophagia</taxon>
        <taxon>Cytophagales</taxon>
        <taxon>Hymenobacteraceae</taxon>
        <taxon>Hymenobacter</taxon>
    </lineage>
</organism>
<evidence type="ECO:0000256" key="1">
    <source>
        <dbReference type="ARBA" id="ARBA00006484"/>
    </source>
</evidence>
<dbReference type="Pfam" id="PF00106">
    <property type="entry name" value="adh_short"/>
    <property type="match status" value="1"/>
</dbReference>
<dbReference type="Gene3D" id="3.40.50.720">
    <property type="entry name" value="NAD(P)-binding Rossmann-like Domain"/>
    <property type="match status" value="1"/>
</dbReference>
<dbReference type="PRINTS" id="PR00081">
    <property type="entry name" value="GDHRDH"/>
</dbReference>
<feature type="domain" description="Ketoreductase" evidence="4">
    <location>
        <begin position="5"/>
        <end position="186"/>
    </location>
</feature>
<dbReference type="InterPro" id="IPR051911">
    <property type="entry name" value="SDR_oxidoreductase"/>
</dbReference>
<dbReference type="CDD" id="cd05374">
    <property type="entry name" value="17beta-HSD-like_SDR_c"/>
    <property type="match status" value="1"/>
</dbReference>
<dbReference type="RefSeq" id="WP_208175373.1">
    <property type="nucleotide sequence ID" value="NZ_JAGETZ010000004.1"/>
</dbReference>
<dbReference type="SUPFAM" id="SSF51735">
    <property type="entry name" value="NAD(P)-binding Rossmann-fold domains"/>
    <property type="match status" value="1"/>
</dbReference>
<dbReference type="SMART" id="SM00822">
    <property type="entry name" value="PKS_KR"/>
    <property type="match status" value="1"/>
</dbReference>
<accession>A0ABS3QG44</accession>
<gene>
    <name evidence="5" type="ORF">J4E00_11915</name>
</gene>
<comment type="similarity">
    <text evidence="1 3">Belongs to the short-chain dehydrogenases/reductases (SDR) family.</text>
</comment>
<dbReference type="PROSITE" id="PS00061">
    <property type="entry name" value="ADH_SHORT"/>
    <property type="match status" value="1"/>
</dbReference>
<proteinExistence type="inferred from homology"/>
<dbReference type="InterPro" id="IPR020904">
    <property type="entry name" value="Sc_DH/Rdtase_CS"/>
</dbReference>
<dbReference type="EMBL" id="JAGETZ010000004">
    <property type="protein sequence ID" value="MBO2009759.1"/>
    <property type="molecule type" value="Genomic_DNA"/>
</dbReference>
<dbReference type="Proteomes" id="UP000664369">
    <property type="component" value="Unassembled WGS sequence"/>
</dbReference>
<comment type="caution">
    <text evidence="5">The sequence shown here is derived from an EMBL/GenBank/DDBJ whole genome shotgun (WGS) entry which is preliminary data.</text>
</comment>
<keyword evidence="2" id="KW-0560">Oxidoreductase</keyword>
<dbReference type="PANTHER" id="PTHR43976">
    <property type="entry name" value="SHORT CHAIN DEHYDROGENASE"/>
    <property type="match status" value="1"/>
</dbReference>
<keyword evidence="6" id="KW-1185">Reference proteome</keyword>
<evidence type="ECO:0000256" key="2">
    <source>
        <dbReference type="ARBA" id="ARBA00023002"/>
    </source>
</evidence>
<evidence type="ECO:0000259" key="4">
    <source>
        <dbReference type="SMART" id="SM00822"/>
    </source>
</evidence>
<evidence type="ECO:0000256" key="3">
    <source>
        <dbReference type="RuleBase" id="RU000363"/>
    </source>
</evidence>
<protein>
    <submittedName>
        <fullName evidence="5">SDR family NAD(P)-dependent oxidoreductase</fullName>
    </submittedName>
</protein>
<reference evidence="5 6" key="1">
    <citation type="submission" date="2021-03" db="EMBL/GenBank/DDBJ databases">
        <authorList>
            <person name="Kim M.K."/>
        </authorList>
    </citation>
    <scope>NUCLEOTIDE SEQUENCE [LARGE SCALE GENOMIC DNA]</scope>
    <source>
        <strain evidence="5 6">BT442</strain>
    </source>
</reference>
<evidence type="ECO:0000313" key="5">
    <source>
        <dbReference type="EMBL" id="MBO2009759.1"/>
    </source>
</evidence>
<dbReference type="InterPro" id="IPR002347">
    <property type="entry name" value="SDR_fam"/>
</dbReference>
<dbReference type="PRINTS" id="PR00080">
    <property type="entry name" value="SDRFAMILY"/>
</dbReference>
<name>A0ABS3QG44_9BACT</name>
<dbReference type="InterPro" id="IPR036291">
    <property type="entry name" value="NAD(P)-bd_dom_sf"/>
</dbReference>
<dbReference type="PANTHER" id="PTHR43976:SF16">
    <property type="entry name" value="SHORT-CHAIN DEHYDROGENASE_REDUCTASE FAMILY PROTEIN"/>
    <property type="match status" value="1"/>
</dbReference>
<sequence length="279" mass="29425">MDTPKTWFITGASQGLGLALATRLLAGGHRVAATSRQLSGLTKAISEPTDFFLPLAVDLPSEASVAQAIETTIARFGRIDVVVNNAGYGMGGSIEEMTDAETRHSFETNVFGALNVIRKALPQLRAQGHGHVINISSIAGIAEATGWAIYAATKAAMNAFSEVLAQDVADFGLKVTVVEPGALRTNFLTPESLVMPRQPIAAYEAVRASHARYLTMNGAQAGDPAKAAAAIIRLAEAENPPLHLLLGSDAYTRAHAKLSAINQEFEAWKALSTSIGFAE</sequence>
<dbReference type="InterPro" id="IPR057326">
    <property type="entry name" value="KR_dom"/>
</dbReference>